<protein>
    <recommendedName>
        <fullName evidence="1">HTH merR-type domain-containing protein</fullName>
    </recommendedName>
</protein>
<feature type="domain" description="HTH merR-type" evidence="1">
    <location>
        <begin position="15"/>
        <end position="68"/>
    </location>
</feature>
<evidence type="ECO:0000259" key="1">
    <source>
        <dbReference type="PROSITE" id="PS50937"/>
    </source>
</evidence>
<name>A0A1F7RTK5_9BACT</name>
<gene>
    <name evidence="2" type="ORF">A2161_20860</name>
</gene>
<dbReference type="InterPro" id="IPR000551">
    <property type="entry name" value="MerR-type_HTH_dom"/>
</dbReference>
<comment type="caution">
    <text evidence="2">The sequence shown here is derived from an EMBL/GenBank/DDBJ whole genome shotgun (WGS) entry which is preliminary data.</text>
</comment>
<dbReference type="CDD" id="cd04765">
    <property type="entry name" value="HTH_MlrA-like_sg2"/>
    <property type="match status" value="1"/>
</dbReference>
<dbReference type="Pfam" id="PF13411">
    <property type="entry name" value="MerR_1"/>
    <property type="match status" value="1"/>
</dbReference>
<accession>A0A1F7RTK5</accession>
<organism evidence="2 3">
    <name type="scientific">Candidatus Schekmanbacteria bacterium RBG_13_48_7</name>
    <dbReference type="NCBI Taxonomy" id="1817878"/>
    <lineage>
        <taxon>Bacteria</taxon>
        <taxon>Candidatus Schekmaniibacteriota</taxon>
    </lineage>
</organism>
<dbReference type="GO" id="GO:0006355">
    <property type="term" value="P:regulation of DNA-templated transcription"/>
    <property type="evidence" value="ECO:0007669"/>
    <property type="project" value="InterPro"/>
</dbReference>
<reference evidence="2 3" key="1">
    <citation type="journal article" date="2016" name="Nat. Commun.">
        <title>Thousands of microbial genomes shed light on interconnected biogeochemical processes in an aquifer system.</title>
        <authorList>
            <person name="Anantharaman K."/>
            <person name="Brown C.T."/>
            <person name="Hug L.A."/>
            <person name="Sharon I."/>
            <person name="Castelle C.J."/>
            <person name="Probst A.J."/>
            <person name="Thomas B.C."/>
            <person name="Singh A."/>
            <person name="Wilkins M.J."/>
            <person name="Karaoz U."/>
            <person name="Brodie E.L."/>
            <person name="Williams K.H."/>
            <person name="Hubbard S.S."/>
            <person name="Banfield J.F."/>
        </authorList>
    </citation>
    <scope>NUCLEOTIDE SEQUENCE [LARGE SCALE GENOMIC DNA]</scope>
</reference>
<dbReference type="EMBL" id="MGDD01000200">
    <property type="protein sequence ID" value="OGL44882.1"/>
    <property type="molecule type" value="Genomic_DNA"/>
</dbReference>
<dbReference type="SUPFAM" id="SSF46955">
    <property type="entry name" value="Putative DNA-binding domain"/>
    <property type="match status" value="1"/>
</dbReference>
<dbReference type="Gene3D" id="1.10.1660.10">
    <property type="match status" value="1"/>
</dbReference>
<evidence type="ECO:0000313" key="3">
    <source>
        <dbReference type="Proteomes" id="UP000179266"/>
    </source>
</evidence>
<proteinExistence type="predicted"/>
<dbReference type="InterPro" id="IPR009061">
    <property type="entry name" value="DNA-bd_dom_put_sf"/>
</dbReference>
<dbReference type="SMART" id="SM00422">
    <property type="entry name" value="HTH_MERR"/>
    <property type="match status" value="1"/>
</dbReference>
<dbReference type="AlphaFoldDB" id="A0A1F7RTK5"/>
<sequence>MKVEKRNKAPAKRLFYRIGEVSKVTGLEDYILRYWESEFKALAPLKNKAGQRIYTQEDVDLILKIRELLYKDKYTIAGAKKEIARKISRKRTVKTQIDNQLAFELENDEAIAIRETLETVKQELNDILNLLRV</sequence>
<evidence type="ECO:0000313" key="2">
    <source>
        <dbReference type="EMBL" id="OGL44882.1"/>
    </source>
</evidence>
<dbReference type="PROSITE" id="PS50937">
    <property type="entry name" value="HTH_MERR_2"/>
    <property type="match status" value="1"/>
</dbReference>
<dbReference type="GO" id="GO:0003677">
    <property type="term" value="F:DNA binding"/>
    <property type="evidence" value="ECO:0007669"/>
    <property type="project" value="InterPro"/>
</dbReference>
<dbReference type="Proteomes" id="UP000179266">
    <property type="component" value="Unassembled WGS sequence"/>
</dbReference>